<sequence length="513" mass="58115">MNHIPQIRNDNGIPTLYVKGEPFFVLGGEIHNSSASSLEYMERHVWSNLEGLNLNSLIVPLYWETIEPEEGRYQFGLLDGLIGQARKRNIHLIFLWFGLWKNSESMYVPAWMKQDTAAYFRAEKVSGEKLDTISPLCEAAVEKDAQAFSKIMAHIREIDEEESTVMIMQVENEIGLLGTACDYSPAAREAFAREIPAELAGEYGASGDWKAAFGADAEEYFMAYHFAKAVEKITRAGQKEYPLPCYTNAWLKQYPWYAGSYPSGGPIREVHRIWKLAAPSLFTLAPDIYVPYAADVMDEYSYEGNPLFVPEVRKDAVTSSYCMYAFGKHNAIGYSPFGAEELGLPPEAVDRPPMEVMAALNIDPSAFEIEGSKEYLSRTYGLMEQMKPLYLKHRGTKHLQSWCRKSETDYGAFFQFEKYDLAVAYAPRMTAKPLGAGMVYELAENQFLIVGMMSTLKFQAKAGENVKVNFLRLEEGEIENGRWKPGRILNGDEQMALKLGDMPECLYVELYKY</sequence>
<dbReference type="SUPFAM" id="SSF51445">
    <property type="entry name" value="(Trans)glycosidases"/>
    <property type="match status" value="1"/>
</dbReference>
<dbReference type="EMBL" id="RHJS01000002">
    <property type="protein sequence ID" value="RRK30486.1"/>
    <property type="molecule type" value="Genomic_DNA"/>
</dbReference>
<reference evidence="5" key="1">
    <citation type="submission" date="2018-10" db="EMBL/GenBank/DDBJ databases">
        <title>Schaedlerella arabinophila gen. nov. sp. nov., isolated from the mouse intestinal tract and comparative analysis with the genome of the closely related altered Schaedler flora strain ASF502.</title>
        <authorList>
            <person name="Miyake S."/>
            <person name="Soh M."/>
            <person name="Seedorf H."/>
        </authorList>
    </citation>
    <scope>NUCLEOTIDE SEQUENCE [LARGE SCALE GENOMIC DNA]</scope>
    <source>
        <strain evidence="5">DSM 106076</strain>
    </source>
</reference>
<comment type="caution">
    <text evidence="5">The sequence shown here is derived from an EMBL/GenBank/DDBJ whole genome shotgun (WGS) entry which is preliminary data.</text>
</comment>
<dbReference type="Pfam" id="PF02449">
    <property type="entry name" value="Glyco_hydro_42"/>
    <property type="match status" value="1"/>
</dbReference>
<dbReference type="Pfam" id="PF18120">
    <property type="entry name" value="DUF5597"/>
    <property type="match status" value="1"/>
</dbReference>
<evidence type="ECO:0000256" key="2">
    <source>
        <dbReference type="ARBA" id="ARBA00023295"/>
    </source>
</evidence>
<dbReference type="Gene3D" id="3.20.20.80">
    <property type="entry name" value="Glycosidases"/>
    <property type="match status" value="1"/>
</dbReference>
<evidence type="ECO:0000256" key="1">
    <source>
        <dbReference type="ARBA" id="ARBA00022801"/>
    </source>
</evidence>
<evidence type="ECO:0008006" key="7">
    <source>
        <dbReference type="Google" id="ProtNLM"/>
    </source>
</evidence>
<keyword evidence="6" id="KW-1185">Reference proteome</keyword>
<accession>A0A426DCF6</accession>
<dbReference type="Proteomes" id="UP000274920">
    <property type="component" value="Unassembled WGS sequence"/>
</dbReference>
<keyword evidence="1" id="KW-0378">Hydrolase</keyword>
<dbReference type="InterPro" id="IPR013529">
    <property type="entry name" value="Glyco_hydro_42_N"/>
</dbReference>
<evidence type="ECO:0000313" key="6">
    <source>
        <dbReference type="Proteomes" id="UP000274920"/>
    </source>
</evidence>
<gene>
    <name evidence="5" type="ORF">EBB54_03155</name>
</gene>
<keyword evidence="2" id="KW-0326">Glycosidase</keyword>
<proteinExistence type="predicted"/>
<dbReference type="RefSeq" id="WP_125126308.1">
    <property type="nucleotide sequence ID" value="NZ_RHJS01000002.1"/>
</dbReference>
<dbReference type="AlphaFoldDB" id="A0A426DCF6"/>
<evidence type="ECO:0000313" key="5">
    <source>
        <dbReference type="EMBL" id="RRK30486.1"/>
    </source>
</evidence>
<dbReference type="GO" id="GO:0009341">
    <property type="term" value="C:beta-galactosidase complex"/>
    <property type="evidence" value="ECO:0007669"/>
    <property type="project" value="InterPro"/>
</dbReference>
<dbReference type="InterPro" id="IPR040719">
    <property type="entry name" value="DUF5597"/>
</dbReference>
<feature type="domain" description="Glycoside hydrolase family 42 N-terminal" evidence="3">
    <location>
        <begin position="62"/>
        <end position="193"/>
    </location>
</feature>
<evidence type="ECO:0000259" key="4">
    <source>
        <dbReference type="Pfam" id="PF18120"/>
    </source>
</evidence>
<organism evidence="5 6">
    <name type="scientific">Schaedlerella arabinosiphila</name>
    <dbReference type="NCBI Taxonomy" id="2044587"/>
    <lineage>
        <taxon>Bacteria</taxon>
        <taxon>Bacillati</taxon>
        <taxon>Bacillota</taxon>
        <taxon>Clostridia</taxon>
        <taxon>Lachnospirales</taxon>
        <taxon>Lachnospiraceae</taxon>
        <taxon>Schaedlerella</taxon>
    </lineage>
</organism>
<dbReference type="GO" id="GO:0005975">
    <property type="term" value="P:carbohydrate metabolic process"/>
    <property type="evidence" value="ECO:0007669"/>
    <property type="project" value="InterPro"/>
</dbReference>
<evidence type="ECO:0000259" key="3">
    <source>
        <dbReference type="Pfam" id="PF02449"/>
    </source>
</evidence>
<protein>
    <recommendedName>
        <fullName evidence="7">Beta-galactosidase</fullName>
    </recommendedName>
</protein>
<feature type="domain" description="DUF5597" evidence="4">
    <location>
        <begin position="376"/>
        <end position="494"/>
    </location>
</feature>
<dbReference type="GO" id="GO:0004565">
    <property type="term" value="F:beta-galactosidase activity"/>
    <property type="evidence" value="ECO:0007669"/>
    <property type="project" value="InterPro"/>
</dbReference>
<name>A0A426DCF6_9FIRM</name>
<dbReference type="Gene3D" id="2.60.220.20">
    <property type="entry name" value="putative beta-Galactosidase from caulobacter crescentus"/>
    <property type="match status" value="1"/>
</dbReference>
<dbReference type="InterPro" id="IPR017853">
    <property type="entry name" value="GH"/>
</dbReference>